<keyword evidence="8" id="KW-1185">Reference proteome</keyword>
<dbReference type="GO" id="GO:0005739">
    <property type="term" value="C:mitochondrion"/>
    <property type="evidence" value="ECO:0007669"/>
    <property type="project" value="UniProtKB-SubCell"/>
</dbReference>
<keyword evidence="4" id="KW-0560">Oxidoreductase</keyword>
<evidence type="ECO:0000313" key="8">
    <source>
        <dbReference type="Proteomes" id="UP001152320"/>
    </source>
</evidence>
<dbReference type="SMART" id="SM00829">
    <property type="entry name" value="PKS_ER"/>
    <property type="match status" value="1"/>
</dbReference>
<dbReference type="OrthoDB" id="48317at2759"/>
<evidence type="ECO:0000259" key="6">
    <source>
        <dbReference type="SMART" id="SM00829"/>
    </source>
</evidence>
<organism evidence="7 8">
    <name type="scientific">Holothuria leucospilota</name>
    <name type="common">Black long sea cucumber</name>
    <name type="synonym">Mertensiothuria leucospilota</name>
    <dbReference type="NCBI Taxonomy" id="206669"/>
    <lineage>
        <taxon>Eukaryota</taxon>
        <taxon>Metazoa</taxon>
        <taxon>Echinodermata</taxon>
        <taxon>Eleutherozoa</taxon>
        <taxon>Echinozoa</taxon>
        <taxon>Holothuroidea</taxon>
        <taxon>Aspidochirotacea</taxon>
        <taxon>Aspidochirotida</taxon>
        <taxon>Holothuriidae</taxon>
        <taxon>Holothuria</taxon>
    </lineage>
</organism>
<keyword evidence="5" id="KW-0496">Mitochondrion</keyword>
<feature type="domain" description="Enoyl reductase (ER)" evidence="6">
    <location>
        <begin position="128"/>
        <end position="465"/>
    </location>
</feature>
<dbReference type="CDD" id="cd08248">
    <property type="entry name" value="RTN4I1"/>
    <property type="match status" value="1"/>
</dbReference>
<evidence type="ECO:0000256" key="5">
    <source>
        <dbReference type="ARBA" id="ARBA00023128"/>
    </source>
</evidence>
<evidence type="ECO:0000256" key="1">
    <source>
        <dbReference type="ARBA" id="ARBA00004173"/>
    </source>
</evidence>
<dbReference type="InterPro" id="IPR013154">
    <property type="entry name" value="ADH-like_N"/>
</dbReference>
<evidence type="ECO:0000313" key="7">
    <source>
        <dbReference type="EMBL" id="KAJ8024203.1"/>
    </source>
</evidence>
<dbReference type="Proteomes" id="UP001152320">
    <property type="component" value="Chromosome 19"/>
</dbReference>
<gene>
    <name evidence="7" type="ORF">HOLleu_36863</name>
</gene>
<dbReference type="SUPFAM" id="SSF50129">
    <property type="entry name" value="GroES-like"/>
    <property type="match status" value="1"/>
</dbReference>
<dbReference type="Gene3D" id="3.90.180.10">
    <property type="entry name" value="Medium-chain alcohol dehydrogenases, catalytic domain"/>
    <property type="match status" value="1"/>
</dbReference>
<dbReference type="InterPro" id="IPR011032">
    <property type="entry name" value="GroES-like_sf"/>
</dbReference>
<dbReference type="AlphaFoldDB" id="A0A9Q0YKI0"/>
<reference evidence="7" key="1">
    <citation type="submission" date="2021-10" db="EMBL/GenBank/DDBJ databases">
        <title>Tropical sea cucumber genome reveals ecological adaptation and Cuvierian tubules defense mechanism.</title>
        <authorList>
            <person name="Chen T."/>
        </authorList>
    </citation>
    <scope>NUCLEOTIDE SEQUENCE</scope>
    <source>
        <strain evidence="7">Nanhai2018</strain>
        <tissue evidence="7">Muscle</tissue>
    </source>
</reference>
<dbReference type="InterPro" id="IPR050700">
    <property type="entry name" value="YIM1/Zinc_Alcohol_DH_Fams"/>
</dbReference>
<evidence type="ECO:0000256" key="2">
    <source>
        <dbReference type="ARBA" id="ARBA00010371"/>
    </source>
</evidence>
<dbReference type="GO" id="GO:0008270">
    <property type="term" value="F:zinc ion binding"/>
    <property type="evidence" value="ECO:0007669"/>
    <property type="project" value="InterPro"/>
</dbReference>
<dbReference type="InterPro" id="IPR036291">
    <property type="entry name" value="NAD(P)-bd_dom_sf"/>
</dbReference>
<dbReference type="GO" id="GO:0016491">
    <property type="term" value="F:oxidoreductase activity"/>
    <property type="evidence" value="ECO:0007669"/>
    <property type="project" value="UniProtKB-KW"/>
</dbReference>
<dbReference type="SUPFAM" id="SSF51735">
    <property type="entry name" value="NAD(P)-binding Rossmann-fold domains"/>
    <property type="match status" value="1"/>
</dbReference>
<proteinExistence type="inferred from homology"/>
<accession>A0A9Q0YKI0</accession>
<comment type="similarity">
    <text evidence="2">Belongs to the zinc-containing alcohol dehydrogenase family. Quinone oxidoreductase subfamily.</text>
</comment>
<dbReference type="InterPro" id="IPR037397">
    <property type="entry name" value="RTN4IP1"/>
</dbReference>
<protein>
    <submittedName>
        <fullName evidence="7">Reticulon-4-interacting protein 1, mitochondrial</fullName>
    </submittedName>
</protein>
<evidence type="ECO:0000256" key="4">
    <source>
        <dbReference type="ARBA" id="ARBA00023002"/>
    </source>
</evidence>
<dbReference type="FunFam" id="3.40.50.720:FF:000147">
    <property type="entry name" value="Reticulon-4-interacting protein 1 homolog, mitochondrial"/>
    <property type="match status" value="1"/>
</dbReference>
<dbReference type="InterPro" id="IPR002364">
    <property type="entry name" value="Quin_OxRdtase/zeta-crystal_CS"/>
</dbReference>
<dbReference type="PROSITE" id="PS01162">
    <property type="entry name" value="QOR_ZETA_CRYSTAL"/>
    <property type="match status" value="1"/>
</dbReference>
<comment type="caution">
    <text evidence="7">The sequence shown here is derived from an EMBL/GenBank/DDBJ whole genome shotgun (WGS) entry which is preliminary data.</text>
</comment>
<name>A0A9Q0YKI0_HOLLE</name>
<dbReference type="Pfam" id="PF13602">
    <property type="entry name" value="ADH_zinc_N_2"/>
    <property type="match status" value="1"/>
</dbReference>
<dbReference type="InterPro" id="IPR020843">
    <property type="entry name" value="ER"/>
</dbReference>
<comment type="subcellular location">
    <subcellularLocation>
        <location evidence="1">Mitochondrion</location>
    </subcellularLocation>
</comment>
<dbReference type="EMBL" id="JAIZAY010000019">
    <property type="protein sequence ID" value="KAJ8024203.1"/>
    <property type="molecule type" value="Genomic_DNA"/>
</dbReference>
<keyword evidence="3" id="KW-0809">Transit peptide</keyword>
<dbReference type="Pfam" id="PF08240">
    <property type="entry name" value="ADH_N"/>
    <property type="match status" value="1"/>
</dbReference>
<dbReference type="Gene3D" id="3.40.50.720">
    <property type="entry name" value="NAD(P)-binding Rossmann-like Domain"/>
    <property type="match status" value="1"/>
</dbReference>
<evidence type="ECO:0000256" key="3">
    <source>
        <dbReference type="ARBA" id="ARBA00022946"/>
    </source>
</evidence>
<sequence>MRIAVVRGSLMTGLTNRVPLSDSIRSPNVDGMRFNVLAKLGEAVTVRPYVTFVVHNCHVSQLRPAGVNVAQRLYRGSNGNISRNIPRKTQHHHLLQHDKTLIRFCSSKSSASQSQSQSPLAWQIGQYGGNSTLKLTECQMPVIKKANEVLIKQVHAASVNPIDVKNRSGYGAVFLNKARGVKPGDEFPLTLGRDCSGVVAEIGRGVRDIKEGDNVWTTINAVRQGTFADYVIATTDEVGLKPSNLTHIEAASIPYVATTNWSAIYAVAKIRPANALGKRALILGGSGGVGTFGIQLLKAWGVNVTVTCSENAFDLVYGLGAHHAVDYKSPNILEELLKHGQYDLIVNTIGESMEDMSVKLIKEKAYAQYVTLVAPFIDEMEKKGLFAGGLSSSLMLFQKSRKFSALGGTYRWAFAQPNSFALKEVAKLVEDGKIKPVIDETFDFQDLPAAFERVEKGHLRGKVVVNVAHGDLGSHVTGEVPRLFDE</sequence>
<dbReference type="PANTHER" id="PTHR11695:SF294">
    <property type="entry name" value="RETICULON-4-INTERACTING PROTEIN 1, MITOCHONDRIAL"/>
    <property type="match status" value="1"/>
</dbReference>
<dbReference type="PANTHER" id="PTHR11695">
    <property type="entry name" value="ALCOHOL DEHYDROGENASE RELATED"/>
    <property type="match status" value="1"/>
</dbReference>